<protein>
    <submittedName>
        <fullName evidence="3">MarR family winged helix-turn-helix transcriptional regulator</fullName>
    </submittedName>
</protein>
<dbReference type="InterPro" id="IPR000835">
    <property type="entry name" value="HTH_MarR-typ"/>
</dbReference>
<dbReference type="GO" id="GO:0006950">
    <property type="term" value="P:response to stress"/>
    <property type="evidence" value="ECO:0007669"/>
    <property type="project" value="TreeGrafter"/>
</dbReference>
<dbReference type="PANTHER" id="PTHR33164">
    <property type="entry name" value="TRANSCRIPTIONAL REGULATOR, MARR FAMILY"/>
    <property type="match status" value="1"/>
</dbReference>
<dbReference type="RefSeq" id="WP_369241259.1">
    <property type="nucleotide sequence ID" value="NZ_CP163435.1"/>
</dbReference>
<dbReference type="AlphaFoldDB" id="A0AB39PPH0"/>
<sequence length="192" mass="21627">MGYTDSPNLLVRYRNRGRAEGDRPVTSARHAGRTRAPYSRRVTKDDDRPIAAEHLTRVTWALRRAEWAVQARKEQQLRPLGIAAAQYTLLISVHSDPGLTGAELARRLNVTPQAVASQVARLEERGQLERRPHPRHRHVQELHLTDAGRDSLRDAEAVIVEIELRIAEKLGPKKAAQLRALLDEVADVVREA</sequence>
<feature type="region of interest" description="Disordered" evidence="1">
    <location>
        <begin position="15"/>
        <end position="43"/>
    </location>
</feature>
<dbReference type="Pfam" id="PF12802">
    <property type="entry name" value="MarR_2"/>
    <property type="match status" value="1"/>
</dbReference>
<accession>A0AB39PPH0</accession>
<dbReference type="EMBL" id="CP163435">
    <property type="protein sequence ID" value="XDQ30889.1"/>
    <property type="molecule type" value="Genomic_DNA"/>
</dbReference>
<dbReference type="InterPro" id="IPR036390">
    <property type="entry name" value="WH_DNA-bd_sf"/>
</dbReference>
<proteinExistence type="predicted"/>
<evidence type="ECO:0000256" key="1">
    <source>
        <dbReference type="SAM" id="MobiDB-lite"/>
    </source>
</evidence>
<dbReference type="GO" id="GO:0003700">
    <property type="term" value="F:DNA-binding transcription factor activity"/>
    <property type="evidence" value="ECO:0007669"/>
    <property type="project" value="InterPro"/>
</dbReference>
<dbReference type="InterPro" id="IPR036388">
    <property type="entry name" value="WH-like_DNA-bd_sf"/>
</dbReference>
<dbReference type="SUPFAM" id="SSF46785">
    <property type="entry name" value="Winged helix' DNA-binding domain"/>
    <property type="match status" value="1"/>
</dbReference>
<evidence type="ECO:0000259" key="2">
    <source>
        <dbReference type="PROSITE" id="PS50995"/>
    </source>
</evidence>
<gene>
    <name evidence="3" type="ORF">AB5J56_42060</name>
</gene>
<dbReference type="InterPro" id="IPR039422">
    <property type="entry name" value="MarR/SlyA-like"/>
</dbReference>
<feature type="domain" description="HTH marR-type" evidence="2">
    <location>
        <begin position="55"/>
        <end position="187"/>
    </location>
</feature>
<dbReference type="SMART" id="SM00347">
    <property type="entry name" value="HTH_MARR"/>
    <property type="match status" value="1"/>
</dbReference>
<reference evidence="3" key="1">
    <citation type="submission" date="2024-07" db="EMBL/GenBank/DDBJ databases">
        <authorList>
            <person name="Yu S.T."/>
        </authorList>
    </citation>
    <scope>NUCLEOTIDE SEQUENCE</scope>
    <source>
        <strain evidence="3">R21</strain>
    </source>
</reference>
<dbReference type="Gene3D" id="1.10.10.10">
    <property type="entry name" value="Winged helix-like DNA-binding domain superfamily/Winged helix DNA-binding domain"/>
    <property type="match status" value="1"/>
</dbReference>
<dbReference type="PANTHER" id="PTHR33164:SF43">
    <property type="entry name" value="HTH-TYPE TRANSCRIPTIONAL REPRESSOR YETL"/>
    <property type="match status" value="1"/>
</dbReference>
<name>A0AB39PPH0_9ACTN</name>
<evidence type="ECO:0000313" key="3">
    <source>
        <dbReference type="EMBL" id="XDQ30889.1"/>
    </source>
</evidence>
<dbReference type="PROSITE" id="PS50995">
    <property type="entry name" value="HTH_MARR_2"/>
    <property type="match status" value="1"/>
</dbReference>
<organism evidence="3">
    <name type="scientific">Streptomyces sp. R21</name>
    <dbReference type="NCBI Taxonomy" id="3238627"/>
    <lineage>
        <taxon>Bacteria</taxon>
        <taxon>Bacillati</taxon>
        <taxon>Actinomycetota</taxon>
        <taxon>Actinomycetes</taxon>
        <taxon>Kitasatosporales</taxon>
        <taxon>Streptomycetaceae</taxon>
        <taxon>Streptomyces</taxon>
    </lineage>
</organism>